<evidence type="ECO:0000313" key="2">
    <source>
        <dbReference type="Proteomes" id="UP001333110"/>
    </source>
</evidence>
<gene>
    <name evidence="1" type="ORF">QYF61_024825</name>
</gene>
<comment type="caution">
    <text evidence="1">The sequence shown here is derived from an EMBL/GenBank/DDBJ whole genome shotgun (WGS) entry which is preliminary data.</text>
</comment>
<protein>
    <submittedName>
        <fullName evidence="1">Uncharacterized protein</fullName>
    </submittedName>
</protein>
<dbReference type="EMBL" id="JAUNZN010000004">
    <property type="protein sequence ID" value="KAK4823023.1"/>
    <property type="molecule type" value="Genomic_DNA"/>
</dbReference>
<name>A0AAN7SAC2_MYCAM</name>
<proteinExistence type="predicted"/>
<accession>A0AAN7SAC2</accession>
<dbReference type="AlphaFoldDB" id="A0AAN7SAC2"/>
<sequence>MGLSYRTALGQPWGKGDPFGNRECWLILIPSFPPPMPSPANTGLFVTGSKMDSEEIPSHETMIHYLLAQWKTAGNLLSGWARFMGKSTAPLFHNGQALHKCVFDVDVRGLNWKLLVRIRKVFLSPLVYAYPLISKRYQIDCTKARG</sequence>
<organism evidence="1 2">
    <name type="scientific">Mycteria americana</name>
    <name type="common">Wood stork</name>
    <dbReference type="NCBI Taxonomy" id="33587"/>
    <lineage>
        <taxon>Eukaryota</taxon>
        <taxon>Metazoa</taxon>
        <taxon>Chordata</taxon>
        <taxon>Craniata</taxon>
        <taxon>Vertebrata</taxon>
        <taxon>Euteleostomi</taxon>
        <taxon>Archelosauria</taxon>
        <taxon>Archosauria</taxon>
        <taxon>Dinosauria</taxon>
        <taxon>Saurischia</taxon>
        <taxon>Theropoda</taxon>
        <taxon>Coelurosauria</taxon>
        <taxon>Aves</taxon>
        <taxon>Neognathae</taxon>
        <taxon>Neoaves</taxon>
        <taxon>Aequornithes</taxon>
        <taxon>Ciconiiformes</taxon>
        <taxon>Ciconiidae</taxon>
        <taxon>Mycteria</taxon>
    </lineage>
</organism>
<reference evidence="1 2" key="1">
    <citation type="journal article" date="2023" name="J. Hered.">
        <title>Chromosome-level genome of the wood stork (Mycteria americana) provides insight into avian chromosome evolution.</title>
        <authorList>
            <person name="Flamio R. Jr."/>
            <person name="Ramstad K.M."/>
        </authorList>
    </citation>
    <scope>NUCLEOTIDE SEQUENCE [LARGE SCALE GENOMIC DNA]</scope>
    <source>
        <strain evidence="1">JAX WOST 10</strain>
    </source>
</reference>
<dbReference type="Proteomes" id="UP001333110">
    <property type="component" value="Unassembled WGS sequence"/>
</dbReference>
<keyword evidence="2" id="KW-1185">Reference proteome</keyword>
<evidence type="ECO:0000313" key="1">
    <source>
        <dbReference type="EMBL" id="KAK4823023.1"/>
    </source>
</evidence>